<evidence type="ECO:0000313" key="7">
    <source>
        <dbReference type="EMBL" id="MCL6740858.1"/>
    </source>
</evidence>
<feature type="transmembrane region" description="Helical" evidence="6">
    <location>
        <begin position="336"/>
        <end position="357"/>
    </location>
</feature>
<keyword evidence="2" id="KW-1003">Cell membrane</keyword>
<reference evidence="7" key="1">
    <citation type="submission" date="2022-05" db="EMBL/GenBank/DDBJ databases">
        <authorList>
            <person name="Jo J.-H."/>
            <person name="Im W.-T."/>
        </authorList>
    </citation>
    <scope>NUCLEOTIDE SEQUENCE</scope>
    <source>
        <strain evidence="7">RB56-2</strain>
    </source>
</reference>
<dbReference type="RefSeq" id="WP_249915267.1">
    <property type="nucleotide sequence ID" value="NZ_JAMGBB010000001.1"/>
</dbReference>
<feature type="transmembrane region" description="Helical" evidence="6">
    <location>
        <begin position="393"/>
        <end position="412"/>
    </location>
</feature>
<keyword evidence="8" id="KW-1185">Reference proteome</keyword>
<protein>
    <submittedName>
        <fullName evidence="7">APC family permease</fullName>
    </submittedName>
</protein>
<dbReference type="Proteomes" id="UP001165383">
    <property type="component" value="Unassembled WGS sequence"/>
</dbReference>
<feature type="transmembrane region" description="Helical" evidence="6">
    <location>
        <begin position="158"/>
        <end position="179"/>
    </location>
</feature>
<dbReference type="Pfam" id="PF13520">
    <property type="entry name" value="AA_permease_2"/>
    <property type="match status" value="1"/>
</dbReference>
<evidence type="ECO:0000313" key="8">
    <source>
        <dbReference type="Proteomes" id="UP001165383"/>
    </source>
</evidence>
<evidence type="ECO:0000256" key="1">
    <source>
        <dbReference type="ARBA" id="ARBA00004651"/>
    </source>
</evidence>
<dbReference type="PANTHER" id="PTHR42770">
    <property type="entry name" value="AMINO ACID TRANSPORTER-RELATED"/>
    <property type="match status" value="1"/>
</dbReference>
<gene>
    <name evidence="7" type="ORF">LZ518_06905</name>
</gene>
<feature type="transmembrane region" description="Helical" evidence="6">
    <location>
        <begin position="312"/>
        <end position="330"/>
    </location>
</feature>
<evidence type="ECO:0000256" key="6">
    <source>
        <dbReference type="SAM" id="Phobius"/>
    </source>
</evidence>
<dbReference type="Gene3D" id="1.20.1740.10">
    <property type="entry name" value="Amino acid/polyamine transporter I"/>
    <property type="match status" value="1"/>
</dbReference>
<name>A0ABT0S8Z8_9SPHN</name>
<organism evidence="7 8">
    <name type="scientific">Sphingomonas brevis</name>
    <dbReference type="NCBI Taxonomy" id="2908206"/>
    <lineage>
        <taxon>Bacteria</taxon>
        <taxon>Pseudomonadati</taxon>
        <taxon>Pseudomonadota</taxon>
        <taxon>Alphaproteobacteria</taxon>
        <taxon>Sphingomonadales</taxon>
        <taxon>Sphingomonadaceae</taxon>
        <taxon>Sphingomonas</taxon>
    </lineage>
</organism>
<keyword evidence="3 6" id="KW-0812">Transmembrane</keyword>
<dbReference type="EMBL" id="JAMGBB010000001">
    <property type="protein sequence ID" value="MCL6740858.1"/>
    <property type="molecule type" value="Genomic_DNA"/>
</dbReference>
<keyword evidence="5 6" id="KW-0472">Membrane</keyword>
<keyword evidence="4 6" id="KW-1133">Transmembrane helix</keyword>
<proteinExistence type="predicted"/>
<feature type="transmembrane region" description="Helical" evidence="6">
    <location>
        <begin position="47"/>
        <end position="67"/>
    </location>
</feature>
<accession>A0ABT0S8Z8</accession>
<feature type="transmembrane region" description="Helical" evidence="6">
    <location>
        <begin position="222"/>
        <end position="241"/>
    </location>
</feature>
<comment type="caution">
    <text evidence="7">The sequence shown here is derived from an EMBL/GenBank/DDBJ whole genome shotgun (WGS) entry which is preliminary data.</text>
</comment>
<dbReference type="PIRSF" id="PIRSF006060">
    <property type="entry name" value="AA_transporter"/>
    <property type="match status" value="1"/>
</dbReference>
<evidence type="ECO:0000256" key="2">
    <source>
        <dbReference type="ARBA" id="ARBA00022475"/>
    </source>
</evidence>
<sequence length="420" mass="43201">MAEDAQPVVATRRDVGVWGAALLALNGMIGAAIFGLPGKLDAAVGSFAPWLLLLAGIGIMPVVVCYADLAGRFRESGGPQLYAGKAFGRFVGFEAGWMLYAARAASLAANAHVLAAYAGALWPGLNAPLTIIVTISGITLVNVIGIRRAVDTLGAMTMIKLAPLIVIGALGLLLTPIPAPALPQFSAVEGVALAALYAFVGFEAATIPAGETRDPERNIPRALLLTVAGVTLLYVAVQMAYSASGLGENDAPLAALAARSIGPVGAVILGFAAIASVLANQLSAVTSISRITSSFADQSLLPRWFGKISPRFATPVNSILAVGGIGLALALSGSFISLAVISTVSRLFAYFASIAAIPRLDYLEGKMRWGRGIILPLVAGALILWASSHSNLAEWQAFGAFLAIGALLYLIAGKGRRSAQ</sequence>
<feature type="transmembrane region" description="Helical" evidence="6">
    <location>
        <begin position="15"/>
        <end position="35"/>
    </location>
</feature>
<comment type="subcellular location">
    <subcellularLocation>
        <location evidence="1">Cell membrane</location>
        <topology evidence="1">Multi-pass membrane protein</topology>
    </subcellularLocation>
</comment>
<feature type="transmembrane region" description="Helical" evidence="6">
    <location>
        <begin position="191"/>
        <end position="210"/>
    </location>
</feature>
<evidence type="ECO:0000256" key="5">
    <source>
        <dbReference type="ARBA" id="ARBA00023136"/>
    </source>
</evidence>
<feature type="transmembrane region" description="Helical" evidence="6">
    <location>
        <begin position="125"/>
        <end position="146"/>
    </location>
</feature>
<dbReference type="PANTHER" id="PTHR42770:SF7">
    <property type="entry name" value="MEMBRANE PROTEIN"/>
    <property type="match status" value="1"/>
</dbReference>
<dbReference type="InterPro" id="IPR050367">
    <property type="entry name" value="APC_superfamily"/>
</dbReference>
<feature type="transmembrane region" description="Helical" evidence="6">
    <location>
        <begin position="261"/>
        <end position="280"/>
    </location>
</feature>
<evidence type="ECO:0000256" key="4">
    <source>
        <dbReference type="ARBA" id="ARBA00022989"/>
    </source>
</evidence>
<evidence type="ECO:0000256" key="3">
    <source>
        <dbReference type="ARBA" id="ARBA00022692"/>
    </source>
</evidence>
<feature type="transmembrane region" description="Helical" evidence="6">
    <location>
        <begin position="369"/>
        <end position="387"/>
    </location>
</feature>
<dbReference type="InterPro" id="IPR002293">
    <property type="entry name" value="AA/rel_permease1"/>
</dbReference>